<proteinExistence type="predicted"/>
<feature type="domain" description="Ribbon-helix-helix protein CopG" evidence="1">
    <location>
        <begin position="6"/>
        <end position="44"/>
    </location>
</feature>
<dbReference type="EMBL" id="JBHPBY010000064">
    <property type="protein sequence ID" value="MFC1849877.1"/>
    <property type="molecule type" value="Genomic_DNA"/>
</dbReference>
<name>A0ABV6YUJ3_UNCC1</name>
<dbReference type="SUPFAM" id="SSF47598">
    <property type="entry name" value="Ribbon-helix-helix"/>
    <property type="match status" value="1"/>
</dbReference>
<dbReference type="Proteomes" id="UP001594351">
    <property type="component" value="Unassembled WGS sequence"/>
</dbReference>
<protein>
    <submittedName>
        <fullName evidence="2">CopG family ribbon-helix-helix protein</fullName>
    </submittedName>
</protein>
<evidence type="ECO:0000313" key="2">
    <source>
        <dbReference type="EMBL" id="MFC1849877.1"/>
    </source>
</evidence>
<gene>
    <name evidence="2" type="ORF">ACFL27_06675</name>
</gene>
<accession>A0ABV6YUJ3</accession>
<reference evidence="2 3" key="1">
    <citation type="submission" date="2024-09" db="EMBL/GenBank/DDBJ databases">
        <title>Laminarin stimulates single cell rates of sulfate reduction while oxygen inhibits transcriptomic activity in coastal marine sediment.</title>
        <authorList>
            <person name="Lindsay M."/>
            <person name="Orcutt B."/>
            <person name="Emerson D."/>
            <person name="Stepanauskas R."/>
            <person name="D'Angelo T."/>
        </authorList>
    </citation>
    <scope>NUCLEOTIDE SEQUENCE [LARGE SCALE GENOMIC DNA]</scope>
    <source>
        <strain evidence="2">SAG AM-311-K15</strain>
    </source>
</reference>
<keyword evidence="3" id="KW-1185">Reference proteome</keyword>
<evidence type="ECO:0000259" key="1">
    <source>
        <dbReference type="Pfam" id="PF01402"/>
    </source>
</evidence>
<dbReference type="InterPro" id="IPR010985">
    <property type="entry name" value="Ribbon_hlx_hlx"/>
</dbReference>
<comment type="caution">
    <text evidence="2">The sequence shown here is derived from an EMBL/GenBank/DDBJ whole genome shotgun (WGS) entry which is preliminary data.</text>
</comment>
<dbReference type="InterPro" id="IPR002145">
    <property type="entry name" value="CopG"/>
</dbReference>
<sequence length="81" mass="9740">MRTTTVNISFQKDFLKQIDQLAREESRSRSELIREATRAYMEKKAKWKKIFDVSEKQAERVGLSEKDIKDEIINYRSRKNE</sequence>
<dbReference type="CDD" id="cd22231">
    <property type="entry name" value="RHH_NikR_HicB-like"/>
    <property type="match status" value="1"/>
</dbReference>
<dbReference type="Gene3D" id="1.10.1220.10">
    <property type="entry name" value="Met repressor-like"/>
    <property type="match status" value="1"/>
</dbReference>
<evidence type="ECO:0000313" key="3">
    <source>
        <dbReference type="Proteomes" id="UP001594351"/>
    </source>
</evidence>
<organism evidence="2 3">
    <name type="scientific">candidate division CSSED10-310 bacterium</name>
    <dbReference type="NCBI Taxonomy" id="2855610"/>
    <lineage>
        <taxon>Bacteria</taxon>
        <taxon>Bacteria division CSSED10-310</taxon>
    </lineage>
</organism>
<dbReference type="Pfam" id="PF01402">
    <property type="entry name" value="RHH_1"/>
    <property type="match status" value="1"/>
</dbReference>
<dbReference type="InterPro" id="IPR013321">
    <property type="entry name" value="Arc_rbn_hlx_hlx"/>
</dbReference>